<evidence type="ECO:0000313" key="2">
    <source>
        <dbReference type="EMBL" id="KAF6792661.1"/>
    </source>
</evidence>
<organism evidence="2 3">
    <name type="scientific">Colletotrichum sojae</name>
    <dbReference type="NCBI Taxonomy" id="2175907"/>
    <lineage>
        <taxon>Eukaryota</taxon>
        <taxon>Fungi</taxon>
        <taxon>Dikarya</taxon>
        <taxon>Ascomycota</taxon>
        <taxon>Pezizomycotina</taxon>
        <taxon>Sordariomycetes</taxon>
        <taxon>Hypocreomycetidae</taxon>
        <taxon>Glomerellales</taxon>
        <taxon>Glomerellaceae</taxon>
        <taxon>Colletotrichum</taxon>
        <taxon>Colletotrichum orchidearum species complex</taxon>
    </lineage>
</organism>
<feature type="compositionally biased region" description="Basic and acidic residues" evidence="1">
    <location>
        <begin position="145"/>
        <end position="158"/>
    </location>
</feature>
<name>A0A8H6IQP6_9PEZI</name>
<evidence type="ECO:0000256" key="1">
    <source>
        <dbReference type="SAM" id="MobiDB-lite"/>
    </source>
</evidence>
<sequence length="170" mass="17817">MSTRQRDAISNDVPSPNAGNIVLVSVAAMTNTQLAEAKHGGSSLVLCMLFFNFRTLDRPTRETSLVAVVTVTDDQGISETSARGRGLRGVCGDGASSVSERQSNVDVSGPRPAARDPEICFYPSTTTSSSQAGKQGARIRKRGVGQREGEGGRAKGRNDGSLNSFTANLG</sequence>
<gene>
    <name evidence="2" type="ORF">CSOJ01_14131</name>
</gene>
<feature type="region of interest" description="Disordered" evidence="1">
    <location>
        <begin position="80"/>
        <end position="170"/>
    </location>
</feature>
<evidence type="ECO:0000313" key="3">
    <source>
        <dbReference type="Proteomes" id="UP000652219"/>
    </source>
</evidence>
<accession>A0A8H6IQP6</accession>
<feature type="compositionally biased region" description="Polar residues" evidence="1">
    <location>
        <begin position="96"/>
        <end position="106"/>
    </location>
</feature>
<reference evidence="2 3" key="1">
    <citation type="journal article" date="2020" name="Phytopathology">
        <title>Genome Sequence Resources of Colletotrichum truncatum, C. plurivorum, C. musicola, and C. sojae: Four Species Pathogenic to Soybean (Glycine max).</title>
        <authorList>
            <person name="Rogerio F."/>
            <person name="Boufleur T.R."/>
            <person name="Ciampi-Guillardi M."/>
            <person name="Sukno S.A."/>
            <person name="Thon M.R."/>
            <person name="Massola Junior N.S."/>
            <person name="Baroncelli R."/>
        </authorList>
    </citation>
    <scope>NUCLEOTIDE SEQUENCE [LARGE SCALE GENOMIC DNA]</scope>
    <source>
        <strain evidence="2 3">LFN0009</strain>
    </source>
</reference>
<feature type="compositionally biased region" description="Polar residues" evidence="1">
    <location>
        <begin position="123"/>
        <end position="133"/>
    </location>
</feature>
<proteinExistence type="predicted"/>
<protein>
    <submittedName>
        <fullName evidence="2">Uncharacterized protein</fullName>
    </submittedName>
</protein>
<keyword evidence="3" id="KW-1185">Reference proteome</keyword>
<feature type="compositionally biased region" description="Polar residues" evidence="1">
    <location>
        <begin position="160"/>
        <end position="170"/>
    </location>
</feature>
<dbReference type="EMBL" id="WIGN01000452">
    <property type="protein sequence ID" value="KAF6792661.1"/>
    <property type="molecule type" value="Genomic_DNA"/>
</dbReference>
<dbReference type="Proteomes" id="UP000652219">
    <property type="component" value="Unassembled WGS sequence"/>
</dbReference>
<comment type="caution">
    <text evidence="2">The sequence shown here is derived from an EMBL/GenBank/DDBJ whole genome shotgun (WGS) entry which is preliminary data.</text>
</comment>
<dbReference type="AlphaFoldDB" id="A0A8H6IQP6"/>